<dbReference type="PANTHER" id="PTHR40265:SF1">
    <property type="entry name" value="GLYOXALASE-LIKE DOMAIN-CONTAINING PROTEIN"/>
    <property type="match status" value="1"/>
</dbReference>
<accession>A0A1I3PBV9</accession>
<protein>
    <submittedName>
        <fullName evidence="2">Glyoxalase-like domain-containing protein</fullName>
    </submittedName>
</protein>
<dbReference type="STRING" id="1121003.SAMN03080618_02288"/>
<dbReference type="OrthoDB" id="9812467at2"/>
<evidence type="ECO:0000313" key="3">
    <source>
        <dbReference type="Proteomes" id="UP000242763"/>
    </source>
</evidence>
<dbReference type="InterPro" id="IPR029068">
    <property type="entry name" value="Glyas_Bleomycin-R_OHBP_Dase"/>
</dbReference>
<proteinExistence type="predicted"/>
<dbReference type="SUPFAM" id="SSF54593">
    <property type="entry name" value="Glyoxalase/Bleomycin resistance protein/Dihydroxybiphenyl dioxygenase"/>
    <property type="match status" value="1"/>
</dbReference>
<feature type="domain" description="Glyoxalase-like" evidence="1">
    <location>
        <begin position="6"/>
        <end position="197"/>
    </location>
</feature>
<evidence type="ECO:0000313" key="2">
    <source>
        <dbReference type="EMBL" id="SFJ19074.1"/>
    </source>
</evidence>
<keyword evidence="3" id="KW-1185">Reference proteome</keyword>
<evidence type="ECO:0000259" key="1">
    <source>
        <dbReference type="Pfam" id="PF13468"/>
    </source>
</evidence>
<organism evidence="2 3">
    <name type="scientific">Aquamicrobium aerolatum DSM 21857</name>
    <dbReference type="NCBI Taxonomy" id="1121003"/>
    <lineage>
        <taxon>Bacteria</taxon>
        <taxon>Pseudomonadati</taxon>
        <taxon>Pseudomonadota</taxon>
        <taxon>Alphaproteobacteria</taxon>
        <taxon>Hyphomicrobiales</taxon>
        <taxon>Phyllobacteriaceae</taxon>
        <taxon>Aerobium</taxon>
    </lineage>
</organism>
<dbReference type="EMBL" id="FORF01000012">
    <property type="protein sequence ID" value="SFJ19074.1"/>
    <property type="molecule type" value="Genomic_DNA"/>
</dbReference>
<dbReference type="InterPro" id="IPR025870">
    <property type="entry name" value="Glyoxalase-like_dom"/>
</dbReference>
<dbReference type="Gene3D" id="3.10.180.10">
    <property type="entry name" value="2,3-Dihydroxybiphenyl 1,2-Dioxygenase, domain 1"/>
    <property type="match status" value="1"/>
</dbReference>
<dbReference type="Proteomes" id="UP000242763">
    <property type="component" value="Unassembled WGS sequence"/>
</dbReference>
<dbReference type="RefSeq" id="WP_091522343.1">
    <property type="nucleotide sequence ID" value="NZ_FORF01000012.1"/>
</dbReference>
<dbReference type="Pfam" id="PF13468">
    <property type="entry name" value="Glyoxalase_3"/>
    <property type="match status" value="1"/>
</dbReference>
<sequence>MTPRSIDHLVLPTADLDVARARLDALGFTVAPDGVHPFGTANACVYFADDTFLESLAVHDQALADAACADGNVFVARDRAFRTNRGEEGFSSIVMASDDADADHAEFVAAGLSAGPRLDFSRAYRDAEGVARTVSFRLAFTAPADLQDTFFFTCERVDAPSGGRGALAVHVNAVQGLSRIVAVAPSPRSFDTFLAALANRHPQTGNGELLVQTGNAEIGVLTPSAMATRFRTAPVKGGSLELAGIVFASRSLAQTAQALDATGVDYSHLSNLIIVPPAPGQGAFFAFEETAS</sequence>
<dbReference type="AlphaFoldDB" id="A0A1I3PBV9"/>
<gene>
    <name evidence="2" type="ORF">SAMN03080618_02288</name>
</gene>
<dbReference type="PANTHER" id="PTHR40265">
    <property type="entry name" value="BLL2707 PROTEIN"/>
    <property type="match status" value="1"/>
</dbReference>
<reference evidence="3" key="1">
    <citation type="submission" date="2016-10" db="EMBL/GenBank/DDBJ databases">
        <authorList>
            <person name="Varghese N."/>
            <person name="Submissions S."/>
        </authorList>
    </citation>
    <scope>NUCLEOTIDE SEQUENCE [LARGE SCALE GENOMIC DNA]</scope>
    <source>
        <strain evidence="3">DSM 21857</strain>
    </source>
</reference>
<name>A0A1I3PBV9_9HYPH</name>